<dbReference type="Proteomes" id="UP000609651">
    <property type="component" value="Unassembled WGS sequence"/>
</dbReference>
<evidence type="ECO:0000256" key="1">
    <source>
        <dbReference type="SAM" id="MobiDB-lite"/>
    </source>
</evidence>
<dbReference type="Gene3D" id="3.30.300.20">
    <property type="match status" value="1"/>
</dbReference>
<accession>A0ABX1VJ15</accession>
<feature type="compositionally biased region" description="Basic and acidic residues" evidence="1">
    <location>
        <begin position="23"/>
        <end position="33"/>
    </location>
</feature>
<sequence length="185" mass="19200">MSSKKRHRGQSARSGKGGGRSGGRGERTPDRKTLQLCGQVRKTLDYVLSGETGDDLLRQLYVADVMPAPDASRLLATLAPIDPGSDLDAGAVLEKLGYAQPQLRSAVARAINRKKVPDLTFTLAGAAFGLPDPAAATPEIGEPIPDDAGRGSNGQGCGPMLDADALLAAAAAERPREVPSTGEEE</sequence>
<feature type="compositionally biased region" description="Basic residues" evidence="1">
    <location>
        <begin position="1"/>
        <end position="10"/>
    </location>
</feature>
<name>A0ABX1VJ15_9PLAN</name>
<feature type="compositionally biased region" description="Low complexity" evidence="1">
    <location>
        <begin position="161"/>
        <end position="172"/>
    </location>
</feature>
<keyword evidence="3" id="KW-1185">Reference proteome</keyword>
<protein>
    <submittedName>
        <fullName evidence="2">Uncharacterized protein</fullName>
    </submittedName>
</protein>
<feature type="region of interest" description="Disordered" evidence="1">
    <location>
        <begin position="1"/>
        <end position="34"/>
    </location>
</feature>
<dbReference type="RefSeq" id="WP_171189441.1">
    <property type="nucleotide sequence ID" value="NZ_WTPX01000163.1"/>
</dbReference>
<dbReference type="SUPFAM" id="SSF89919">
    <property type="entry name" value="Ribosome-binding factor A, RbfA"/>
    <property type="match status" value="1"/>
</dbReference>
<feature type="region of interest" description="Disordered" evidence="1">
    <location>
        <begin position="134"/>
        <end position="185"/>
    </location>
</feature>
<dbReference type="InterPro" id="IPR015946">
    <property type="entry name" value="KH_dom-like_a/b"/>
</dbReference>
<proteinExistence type="predicted"/>
<organism evidence="2 3">
    <name type="scientific">Alienimonas chondri</name>
    <dbReference type="NCBI Taxonomy" id="2681879"/>
    <lineage>
        <taxon>Bacteria</taxon>
        <taxon>Pseudomonadati</taxon>
        <taxon>Planctomycetota</taxon>
        <taxon>Planctomycetia</taxon>
        <taxon>Planctomycetales</taxon>
        <taxon>Planctomycetaceae</taxon>
        <taxon>Alienimonas</taxon>
    </lineage>
</organism>
<dbReference type="InterPro" id="IPR023799">
    <property type="entry name" value="RbfA_dom_sf"/>
</dbReference>
<dbReference type="EMBL" id="WTPX01000163">
    <property type="protein sequence ID" value="NNJ27530.1"/>
    <property type="molecule type" value="Genomic_DNA"/>
</dbReference>
<evidence type="ECO:0000313" key="3">
    <source>
        <dbReference type="Proteomes" id="UP000609651"/>
    </source>
</evidence>
<gene>
    <name evidence="2" type="ORF">LzC2_36350</name>
</gene>
<reference evidence="2 3" key="1">
    <citation type="journal article" date="2020" name="Syst. Appl. Microbiol.">
        <title>Alienimonas chondri sp. nov., a novel planctomycete isolated from the biofilm of the red alga Chondrus crispus.</title>
        <authorList>
            <person name="Vitorino I."/>
            <person name="Albuquerque L."/>
            <person name="Wiegand S."/>
            <person name="Kallscheuer N."/>
            <person name="da Costa M.S."/>
            <person name="Lobo-da-Cunha A."/>
            <person name="Jogler C."/>
            <person name="Lage O.M."/>
        </authorList>
    </citation>
    <scope>NUCLEOTIDE SEQUENCE [LARGE SCALE GENOMIC DNA]</scope>
    <source>
        <strain evidence="2 3">LzC2</strain>
    </source>
</reference>
<evidence type="ECO:0000313" key="2">
    <source>
        <dbReference type="EMBL" id="NNJ27530.1"/>
    </source>
</evidence>
<comment type="caution">
    <text evidence="2">The sequence shown here is derived from an EMBL/GenBank/DDBJ whole genome shotgun (WGS) entry which is preliminary data.</text>
</comment>